<dbReference type="CDD" id="cd00093">
    <property type="entry name" value="HTH_XRE"/>
    <property type="match status" value="1"/>
</dbReference>
<feature type="domain" description="HTH cro/C1-type" evidence="4">
    <location>
        <begin position="11"/>
        <end position="65"/>
    </location>
</feature>
<accession>A0ABW3H7W1</accession>
<reference evidence="6" key="1">
    <citation type="journal article" date="2019" name="Int. J. Syst. Evol. Microbiol.">
        <title>The Global Catalogue of Microorganisms (GCM) 10K type strain sequencing project: providing services to taxonomists for standard genome sequencing and annotation.</title>
        <authorList>
            <consortium name="The Broad Institute Genomics Platform"/>
            <consortium name="The Broad Institute Genome Sequencing Center for Infectious Disease"/>
            <person name="Wu L."/>
            <person name="Ma J."/>
        </authorList>
    </citation>
    <scope>NUCLEOTIDE SEQUENCE [LARGE SCALE GENOMIC DNA]</scope>
    <source>
        <strain evidence="6">CCUG 62982</strain>
    </source>
</reference>
<dbReference type="InterPro" id="IPR001387">
    <property type="entry name" value="Cro/C1-type_HTH"/>
</dbReference>
<dbReference type="SUPFAM" id="SSF47413">
    <property type="entry name" value="lambda repressor-like DNA-binding domains"/>
    <property type="match status" value="1"/>
</dbReference>
<gene>
    <name evidence="5" type="ORF">ACFQ1E_13010</name>
</gene>
<evidence type="ECO:0000259" key="4">
    <source>
        <dbReference type="PROSITE" id="PS50943"/>
    </source>
</evidence>
<dbReference type="PANTHER" id="PTHR46797">
    <property type="entry name" value="HTH-TYPE TRANSCRIPTIONAL REGULATOR"/>
    <property type="match status" value="1"/>
</dbReference>
<dbReference type="InterPro" id="IPR010982">
    <property type="entry name" value="Lambda_DNA-bd_dom_sf"/>
</dbReference>
<keyword evidence="6" id="KW-1185">Reference proteome</keyword>
<name>A0ABW3H7W1_9SPHN</name>
<dbReference type="InterPro" id="IPR050807">
    <property type="entry name" value="TransReg_Diox_bact_type"/>
</dbReference>
<evidence type="ECO:0000313" key="5">
    <source>
        <dbReference type="EMBL" id="MFD0947262.1"/>
    </source>
</evidence>
<evidence type="ECO:0000313" key="6">
    <source>
        <dbReference type="Proteomes" id="UP001596977"/>
    </source>
</evidence>
<dbReference type="Gene3D" id="1.10.260.40">
    <property type="entry name" value="lambda repressor-like DNA-binding domains"/>
    <property type="match status" value="1"/>
</dbReference>
<organism evidence="5 6">
    <name type="scientific">Sphingomonas canadensis</name>
    <dbReference type="NCBI Taxonomy" id="1219257"/>
    <lineage>
        <taxon>Bacteria</taxon>
        <taxon>Pseudomonadati</taxon>
        <taxon>Pseudomonadota</taxon>
        <taxon>Alphaproteobacteria</taxon>
        <taxon>Sphingomonadales</taxon>
        <taxon>Sphingomonadaceae</taxon>
        <taxon>Sphingomonas</taxon>
    </lineage>
</organism>
<dbReference type="RefSeq" id="WP_264944983.1">
    <property type="nucleotide sequence ID" value="NZ_JAPDRA010000006.1"/>
</dbReference>
<evidence type="ECO:0000256" key="1">
    <source>
        <dbReference type="ARBA" id="ARBA00023015"/>
    </source>
</evidence>
<dbReference type="EMBL" id="JBHTJG010000006">
    <property type="protein sequence ID" value="MFD0947262.1"/>
    <property type="molecule type" value="Genomic_DNA"/>
</dbReference>
<dbReference type="SMART" id="SM00530">
    <property type="entry name" value="HTH_XRE"/>
    <property type="match status" value="1"/>
</dbReference>
<keyword evidence="1" id="KW-0805">Transcription regulation</keyword>
<evidence type="ECO:0000256" key="2">
    <source>
        <dbReference type="ARBA" id="ARBA00023125"/>
    </source>
</evidence>
<comment type="caution">
    <text evidence="5">The sequence shown here is derived from an EMBL/GenBank/DDBJ whole genome shotgun (WGS) entry which is preliminary data.</text>
</comment>
<dbReference type="PANTHER" id="PTHR46797:SF23">
    <property type="entry name" value="HTH-TYPE TRANSCRIPTIONAL REGULATOR SUTR"/>
    <property type="match status" value="1"/>
</dbReference>
<dbReference type="PROSITE" id="PS50943">
    <property type="entry name" value="HTH_CROC1"/>
    <property type="match status" value="1"/>
</dbReference>
<proteinExistence type="predicted"/>
<protein>
    <submittedName>
        <fullName evidence="5">Helix-turn-helix domain-containing protein</fullName>
    </submittedName>
</protein>
<dbReference type="Pfam" id="PF01381">
    <property type="entry name" value="HTH_3"/>
    <property type="match status" value="1"/>
</dbReference>
<sequence length="67" mass="7374">MDIRVRFGRNVRALRAETGLSQDEFADKVGVHRTYMSGIERGVRAPTIIVVEKIAKALGVSAGKLFD</sequence>
<keyword evidence="3" id="KW-0804">Transcription</keyword>
<evidence type="ECO:0000256" key="3">
    <source>
        <dbReference type="ARBA" id="ARBA00023163"/>
    </source>
</evidence>
<keyword evidence="2" id="KW-0238">DNA-binding</keyword>
<dbReference type="Proteomes" id="UP001596977">
    <property type="component" value="Unassembled WGS sequence"/>
</dbReference>